<feature type="binding site" evidence="8">
    <location>
        <position position="530"/>
    </location>
    <ligand>
        <name>substrate</name>
    </ligand>
</feature>
<keyword evidence="4" id="KW-0378">Hydrolase</keyword>
<evidence type="ECO:0000256" key="8">
    <source>
        <dbReference type="PIRSR" id="PIRSR608356-51"/>
    </source>
</evidence>
<dbReference type="PROSITE" id="PS00383">
    <property type="entry name" value="TYR_PHOSPHATASE_1"/>
    <property type="match status" value="1"/>
</dbReference>
<reference evidence="12" key="1">
    <citation type="submission" date="2021-02" db="EMBL/GenBank/DDBJ databases">
        <authorList>
            <person name="Nowell W R."/>
        </authorList>
    </citation>
    <scope>NUCLEOTIDE SEQUENCE</scope>
</reference>
<evidence type="ECO:0000256" key="7">
    <source>
        <dbReference type="PIRSR" id="PIRSR608356-50"/>
    </source>
</evidence>
<dbReference type="InterPro" id="IPR000242">
    <property type="entry name" value="PTP_cat"/>
</dbReference>
<dbReference type="SUPFAM" id="SSF52799">
    <property type="entry name" value="(Phosphotyrosine protein) phosphatases II"/>
    <property type="match status" value="1"/>
</dbReference>
<dbReference type="EMBL" id="CAJOBI010005531">
    <property type="protein sequence ID" value="CAF4034842.1"/>
    <property type="molecule type" value="Genomic_DNA"/>
</dbReference>
<proteinExistence type="inferred from homology"/>
<evidence type="ECO:0000256" key="2">
    <source>
        <dbReference type="ARBA" id="ARBA00013064"/>
    </source>
</evidence>
<dbReference type="SMART" id="SM00404">
    <property type="entry name" value="PTPc_motif"/>
    <property type="match status" value="1"/>
</dbReference>
<evidence type="ECO:0000256" key="4">
    <source>
        <dbReference type="ARBA" id="ARBA00022801"/>
    </source>
</evidence>
<accession>A0A8S2P4H8</accession>
<evidence type="ECO:0000256" key="5">
    <source>
        <dbReference type="ARBA" id="ARBA00022912"/>
    </source>
</evidence>
<feature type="domain" description="Tyrosine-protein phosphatase" evidence="10">
    <location>
        <begin position="311"/>
        <end position="545"/>
    </location>
</feature>
<comment type="similarity">
    <text evidence="1">Belongs to the SIKE family.</text>
</comment>
<keyword evidence="6 9" id="KW-0175">Coiled coil</keyword>
<dbReference type="PROSITE" id="PS50056">
    <property type="entry name" value="TYR_PHOSPHATASE_2"/>
    <property type="match status" value="1"/>
</dbReference>
<dbReference type="GO" id="GO:0004725">
    <property type="term" value="F:protein tyrosine phosphatase activity"/>
    <property type="evidence" value="ECO:0007669"/>
    <property type="project" value="UniProtKB-EC"/>
</dbReference>
<dbReference type="GO" id="GO:0005829">
    <property type="term" value="C:cytosol"/>
    <property type="evidence" value="ECO:0007669"/>
    <property type="project" value="TreeGrafter"/>
</dbReference>
<gene>
    <name evidence="12" type="ORF">SMN809_LOCUS13776</name>
</gene>
<dbReference type="SMART" id="SM00194">
    <property type="entry name" value="PTPc"/>
    <property type="match status" value="1"/>
</dbReference>
<dbReference type="AlphaFoldDB" id="A0A8S2P4H8"/>
<keyword evidence="3" id="KW-0597">Phosphoprotein</keyword>
<organism evidence="12 13">
    <name type="scientific">Rotaria magnacalcarata</name>
    <dbReference type="NCBI Taxonomy" id="392030"/>
    <lineage>
        <taxon>Eukaryota</taxon>
        <taxon>Metazoa</taxon>
        <taxon>Spiralia</taxon>
        <taxon>Gnathifera</taxon>
        <taxon>Rotifera</taxon>
        <taxon>Eurotatoria</taxon>
        <taxon>Bdelloidea</taxon>
        <taxon>Philodinida</taxon>
        <taxon>Philodinidae</taxon>
        <taxon>Rotaria</taxon>
    </lineage>
</organism>
<feature type="domain" description="Tyrosine specific protein phosphatases" evidence="11">
    <location>
        <begin position="456"/>
        <end position="536"/>
    </location>
</feature>
<dbReference type="InterPro" id="IPR029021">
    <property type="entry name" value="Prot-tyrosine_phosphatase-like"/>
</dbReference>
<dbReference type="Gene3D" id="3.90.190.10">
    <property type="entry name" value="Protein tyrosine phosphatase superfamily"/>
    <property type="match status" value="1"/>
</dbReference>
<evidence type="ECO:0000259" key="10">
    <source>
        <dbReference type="PROSITE" id="PS50055"/>
    </source>
</evidence>
<dbReference type="InterPro" id="IPR016130">
    <property type="entry name" value="Tyr_Pase_AS"/>
</dbReference>
<dbReference type="Pfam" id="PF00102">
    <property type="entry name" value="Y_phosphatase"/>
    <property type="match status" value="1"/>
</dbReference>
<dbReference type="PROSITE" id="PS50055">
    <property type="entry name" value="TYR_PHOSPHATASE_PTP"/>
    <property type="match status" value="1"/>
</dbReference>
<dbReference type="Proteomes" id="UP000676336">
    <property type="component" value="Unassembled WGS sequence"/>
</dbReference>
<dbReference type="EC" id="3.1.3.48" evidence="2"/>
<evidence type="ECO:0000256" key="3">
    <source>
        <dbReference type="ARBA" id="ARBA00022553"/>
    </source>
</evidence>
<feature type="binding site" evidence="8">
    <location>
        <position position="448"/>
    </location>
    <ligand>
        <name>substrate</name>
    </ligand>
</feature>
<dbReference type="InterPro" id="IPR008356">
    <property type="entry name" value="Tyr_Pase_KIM-con"/>
</dbReference>
<dbReference type="PRINTS" id="PR01778">
    <property type="entry name" value="KIMPTPASE"/>
</dbReference>
<evidence type="ECO:0000313" key="12">
    <source>
        <dbReference type="EMBL" id="CAF4034842.1"/>
    </source>
</evidence>
<dbReference type="InterPro" id="IPR003595">
    <property type="entry name" value="Tyr_Pase_cat"/>
</dbReference>
<name>A0A8S2P4H8_9BILA</name>
<dbReference type="GO" id="GO:0030054">
    <property type="term" value="C:cell junction"/>
    <property type="evidence" value="ECO:0007669"/>
    <property type="project" value="TreeGrafter"/>
</dbReference>
<evidence type="ECO:0000259" key="11">
    <source>
        <dbReference type="PROSITE" id="PS50056"/>
    </source>
</evidence>
<comment type="caution">
    <text evidence="12">The sequence shown here is derived from an EMBL/GenBank/DDBJ whole genome shotgun (WGS) entry which is preliminary data.</text>
</comment>
<feature type="coiled-coil region" evidence="9">
    <location>
        <begin position="69"/>
        <end position="117"/>
    </location>
</feature>
<evidence type="ECO:0000256" key="9">
    <source>
        <dbReference type="SAM" id="Coils"/>
    </source>
</evidence>
<protein>
    <recommendedName>
        <fullName evidence="2">protein-tyrosine-phosphatase</fullName>
        <ecNumber evidence="2">3.1.3.48</ecNumber>
    </recommendedName>
</protein>
<dbReference type="GO" id="GO:0019901">
    <property type="term" value="F:protein kinase binding"/>
    <property type="evidence" value="ECO:0007669"/>
    <property type="project" value="TreeGrafter"/>
</dbReference>
<dbReference type="PANTHER" id="PTHR46198">
    <property type="entry name" value="PROTEIN-TYROSINE-PHOSPHATASE"/>
    <property type="match status" value="1"/>
</dbReference>
<evidence type="ECO:0000256" key="1">
    <source>
        <dbReference type="ARBA" id="ARBA00005537"/>
    </source>
</evidence>
<dbReference type="InterPro" id="IPR008555">
    <property type="entry name" value="SIKE"/>
</dbReference>
<evidence type="ECO:0000256" key="6">
    <source>
        <dbReference type="ARBA" id="ARBA00023054"/>
    </source>
</evidence>
<feature type="binding site" evidence="8">
    <location>
        <begin position="486"/>
        <end position="492"/>
    </location>
    <ligand>
        <name>substrate</name>
    </ligand>
</feature>
<dbReference type="GO" id="GO:0005886">
    <property type="term" value="C:plasma membrane"/>
    <property type="evidence" value="ECO:0007669"/>
    <property type="project" value="TreeGrafter"/>
</dbReference>
<keyword evidence="5" id="KW-0904">Protein phosphatase</keyword>
<dbReference type="GO" id="GO:0007165">
    <property type="term" value="P:signal transduction"/>
    <property type="evidence" value="ECO:0007669"/>
    <property type="project" value="TreeGrafter"/>
</dbReference>
<dbReference type="Pfam" id="PF05769">
    <property type="entry name" value="SIKE"/>
    <property type="match status" value="1"/>
</dbReference>
<dbReference type="CDD" id="cd14547">
    <property type="entry name" value="PTPc-KIM"/>
    <property type="match status" value="1"/>
</dbReference>
<feature type="active site" description="Phosphocysteine intermediate" evidence="7">
    <location>
        <position position="486"/>
    </location>
</feature>
<dbReference type="InterPro" id="IPR000387">
    <property type="entry name" value="Tyr_Pase_dom"/>
</dbReference>
<evidence type="ECO:0000313" key="13">
    <source>
        <dbReference type="Proteomes" id="UP000676336"/>
    </source>
</evidence>
<dbReference type="PANTHER" id="PTHR46198:SF4">
    <property type="entry name" value="PROTEIN-TYROSINE-PHOSPHATASE"/>
    <property type="match status" value="1"/>
</dbReference>
<dbReference type="PRINTS" id="PR00700">
    <property type="entry name" value="PRTYPHPHTASE"/>
</dbReference>
<sequence length="550" mass="63148">MNLSLDTILTNARELVSRLRRDDATADTTVNQAQYVQERILSMKQYGDDLAELNDISSHRPKTDILYSIQKENRLIKQLQKENEELKQLVTEHRSVLEKIMHKYRQHVQQLKLMEEKEKVAVQLFNAGLATEIEDKASKIHEMALIMQRAIDIDDTNNAAQEERIHALLLENRGLKEILAVHENIHKPKQVSPIVTIPESTTTTAAVVELSNSPTPPVTCEIKTTDSTCSEREESRGNVTPLTISVTPKIRPLNSPTTDCSPDEYLQTASRKLTIDELCQHAKDTYSLYQEFWATPTNHTEKIGIYGSGTKNRYCTIIANEHSRVKLPELVDDPVSSYINANYISGWPNESRAFIATQGPLSNTIIDFYRLIWQEYVPVIVMITRLVEKNKSKCERYIPDSQTNQYGPFCVEVQSIIYQNDYEIRRLTIEFEDEQRQIDHYWYTAWPDQSCPNVVQPLIDLVHNVERDRVELSNINKKSGPVVVHCSAGIGRTGCFIALSNGIRQLRKERAVDVLRILCNLRRDRGGMIQTNDQYHFVYLTLSEYARTLE</sequence>